<evidence type="ECO:0000256" key="4">
    <source>
        <dbReference type="ARBA" id="ARBA00022989"/>
    </source>
</evidence>
<keyword evidence="3 7" id="KW-0812">Transmembrane</keyword>
<evidence type="ECO:0000256" key="3">
    <source>
        <dbReference type="ARBA" id="ARBA00022692"/>
    </source>
</evidence>
<evidence type="ECO:0000256" key="6">
    <source>
        <dbReference type="ARBA" id="ARBA00023180"/>
    </source>
</evidence>
<keyword evidence="8" id="KW-1185">Reference proteome</keyword>
<dbReference type="InterPro" id="IPR002159">
    <property type="entry name" value="CD36_fam"/>
</dbReference>
<organism evidence="8 9">
    <name type="scientific">Steinernema glaseri</name>
    <dbReference type="NCBI Taxonomy" id="37863"/>
    <lineage>
        <taxon>Eukaryota</taxon>
        <taxon>Metazoa</taxon>
        <taxon>Ecdysozoa</taxon>
        <taxon>Nematoda</taxon>
        <taxon>Chromadorea</taxon>
        <taxon>Rhabditida</taxon>
        <taxon>Tylenchina</taxon>
        <taxon>Panagrolaimomorpha</taxon>
        <taxon>Strongyloidoidea</taxon>
        <taxon>Steinernematidae</taxon>
        <taxon>Steinernema</taxon>
    </lineage>
</organism>
<feature type="transmembrane region" description="Helical" evidence="7">
    <location>
        <begin position="542"/>
        <end position="562"/>
    </location>
</feature>
<dbReference type="AlphaFoldDB" id="A0A1I7XYQ7"/>
<evidence type="ECO:0000256" key="2">
    <source>
        <dbReference type="ARBA" id="ARBA00010532"/>
    </source>
</evidence>
<comment type="subcellular location">
    <subcellularLocation>
        <location evidence="1">Membrane</location>
    </subcellularLocation>
</comment>
<protein>
    <submittedName>
        <fullName evidence="9">Protein croquemort</fullName>
    </submittedName>
</protein>
<dbReference type="PANTHER" id="PTHR11923">
    <property type="entry name" value="SCAVENGER RECEPTOR CLASS B TYPE-1 SR-B1"/>
    <property type="match status" value="1"/>
</dbReference>
<keyword evidence="6" id="KW-0325">Glycoprotein</keyword>
<dbReference type="Pfam" id="PF01130">
    <property type="entry name" value="CD36"/>
    <property type="match status" value="1"/>
</dbReference>
<dbReference type="GO" id="GO:0005737">
    <property type="term" value="C:cytoplasm"/>
    <property type="evidence" value="ECO:0007669"/>
    <property type="project" value="TreeGrafter"/>
</dbReference>
<dbReference type="GO" id="GO:0005044">
    <property type="term" value="F:scavenger receptor activity"/>
    <property type="evidence" value="ECO:0007669"/>
    <property type="project" value="TreeGrafter"/>
</dbReference>
<evidence type="ECO:0000313" key="9">
    <source>
        <dbReference type="WBParaSite" id="L893_g10977.t1"/>
    </source>
</evidence>
<evidence type="ECO:0000256" key="5">
    <source>
        <dbReference type="ARBA" id="ARBA00023136"/>
    </source>
</evidence>
<evidence type="ECO:0000256" key="1">
    <source>
        <dbReference type="ARBA" id="ARBA00004370"/>
    </source>
</evidence>
<sequence length="588" mass="66795">MGKSTSPVDDSAPSSGRPAKCTIFFLVIAVLILVLSAFCWFAFEPIFTAMVAMKLTLTEDALGVPSQATFLWAKPPMNNTFSFYIYNVTNPTHVAYYGEKPHVIQVGPFAIRESEQKKEYVFSDGGDTIWYKNYKMFVYQREGSCEECTYDAPVYIPNLPAIGAMMDLGDPKYNVSRTAKWIISLGLIALGEYPFKVVRFGDLVFDGYEDPLLSLGHSPILKYLSDTYNNGSSIMPFPIPPLEKMGFFVGYNNSNDEDYTISSGKANIRNIANIEKWAGMASLPWWKTEEANEILGSDTGSFSPPNLKKTDRLYMFQSYMCRSFYMDFNEEKTVHGIPGYNYEVPHEVYDTTLEQNIGFRYENREKVNYFPQWPTCPPKMNTTNCDLVDVNCGLGENLCHECCDRSYFNGTYLLPPGFFPMACFPGKNQEAPFGMIFSAPHYLLSPKTAVDSVYGLDPHHEAHIPLSYTHEPQSGMVTEVKFRLQINVPVRQWADTVQSGQLPNKFIPVLWADSHTFLAEPAYDMIYNFFVTIPKAVYITKFVSLFIGILVILFVVAVRIRIRQRERRRLREQNALLGAETRRGVLVV</sequence>
<dbReference type="PANTHER" id="PTHR11923:SF55">
    <property type="entry name" value="SCAVENGER RECEPTOR (CD36 FAMILY) RELATED"/>
    <property type="match status" value="1"/>
</dbReference>
<dbReference type="GO" id="GO:0016020">
    <property type="term" value="C:membrane"/>
    <property type="evidence" value="ECO:0007669"/>
    <property type="project" value="UniProtKB-SubCell"/>
</dbReference>
<reference evidence="9" key="1">
    <citation type="submission" date="2016-11" db="UniProtKB">
        <authorList>
            <consortium name="WormBaseParasite"/>
        </authorList>
    </citation>
    <scope>IDENTIFICATION</scope>
</reference>
<dbReference type="Proteomes" id="UP000095287">
    <property type="component" value="Unplaced"/>
</dbReference>
<dbReference type="WBParaSite" id="L893_g10977.t1">
    <property type="protein sequence ID" value="L893_g10977.t1"/>
    <property type="gene ID" value="L893_g10977"/>
</dbReference>
<keyword evidence="4 7" id="KW-1133">Transmembrane helix</keyword>
<accession>A0A1I7XYQ7</accession>
<feature type="transmembrane region" description="Helical" evidence="7">
    <location>
        <begin position="21"/>
        <end position="43"/>
    </location>
</feature>
<evidence type="ECO:0000256" key="7">
    <source>
        <dbReference type="SAM" id="Phobius"/>
    </source>
</evidence>
<comment type="similarity">
    <text evidence="2">Belongs to the CD36 family.</text>
</comment>
<name>A0A1I7XYQ7_9BILA</name>
<evidence type="ECO:0000313" key="8">
    <source>
        <dbReference type="Proteomes" id="UP000095287"/>
    </source>
</evidence>
<dbReference type="PRINTS" id="PR01609">
    <property type="entry name" value="CD36FAMILY"/>
</dbReference>
<keyword evidence="5 7" id="KW-0472">Membrane</keyword>
<proteinExistence type="inferred from homology"/>